<name>A0AAU9J4F2_9CILI</name>
<dbReference type="EMBL" id="CAJZBQ010000021">
    <property type="protein sequence ID" value="CAG9318807.1"/>
    <property type="molecule type" value="Genomic_DNA"/>
</dbReference>
<dbReference type="SMART" id="SM00695">
    <property type="entry name" value="DUSP"/>
    <property type="match status" value="1"/>
</dbReference>
<dbReference type="Pfam" id="PF00443">
    <property type="entry name" value="UCH"/>
    <property type="match status" value="1"/>
</dbReference>
<keyword evidence="8" id="KW-0378">Hydrolase</keyword>
<evidence type="ECO:0000256" key="10">
    <source>
        <dbReference type="ARBA" id="ARBA00022833"/>
    </source>
</evidence>
<dbReference type="Proteomes" id="UP001162131">
    <property type="component" value="Unassembled WGS sequence"/>
</dbReference>
<dbReference type="PROSITE" id="PS00973">
    <property type="entry name" value="USP_2"/>
    <property type="match status" value="1"/>
</dbReference>
<keyword evidence="9" id="KW-0788">Thiol protease</keyword>
<protein>
    <recommendedName>
        <fullName evidence="3">ubiquitinyl hydrolase 1</fullName>
        <ecNumber evidence="3">3.4.19.12</ecNumber>
    </recommendedName>
</protein>
<comment type="similarity">
    <text evidence="2">Belongs to the peptidase C19 family.</text>
</comment>
<dbReference type="Pfam" id="PF01753">
    <property type="entry name" value="zf-MYND"/>
    <property type="match status" value="1"/>
</dbReference>
<dbReference type="InterPro" id="IPR001394">
    <property type="entry name" value="Peptidase_C19_UCH"/>
</dbReference>
<reference evidence="15" key="1">
    <citation type="submission" date="2021-09" db="EMBL/GenBank/DDBJ databases">
        <authorList>
            <consortium name="AG Swart"/>
            <person name="Singh M."/>
            <person name="Singh A."/>
            <person name="Seah K."/>
            <person name="Emmerich C."/>
        </authorList>
    </citation>
    <scope>NUCLEOTIDE SEQUENCE</scope>
    <source>
        <strain evidence="15">ATCC30299</strain>
    </source>
</reference>
<evidence type="ECO:0000256" key="1">
    <source>
        <dbReference type="ARBA" id="ARBA00000707"/>
    </source>
</evidence>
<accession>A0AAU9J4F2</accession>
<dbReference type="EC" id="3.4.19.12" evidence="3"/>
<dbReference type="PROSITE" id="PS00972">
    <property type="entry name" value="USP_1"/>
    <property type="match status" value="1"/>
</dbReference>
<dbReference type="SUPFAM" id="SSF143791">
    <property type="entry name" value="DUSP-like"/>
    <property type="match status" value="1"/>
</dbReference>
<evidence type="ECO:0000259" key="14">
    <source>
        <dbReference type="PROSITE" id="PS51283"/>
    </source>
</evidence>
<keyword evidence="4" id="KW-0645">Protease</keyword>
<dbReference type="InterPro" id="IPR035927">
    <property type="entry name" value="DUSP-like_sf"/>
</dbReference>
<dbReference type="SUPFAM" id="SSF54001">
    <property type="entry name" value="Cysteine proteinases"/>
    <property type="match status" value="1"/>
</dbReference>
<dbReference type="Gene3D" id="3.10.20.90">
    <property type="entry name" value="Phosphatidylinositol 3-kinase Catalytic Subunit, Chain A, domain 1"/>
    <property type="match status" value="1"/>
</dbReference>
<comment type="caution">
    <text evidence="15">The sequence shown here is derived from an EMBL/GenBank/DDBJ whole genome shotgun (WGS) entry which is preliminary data.</text>
</comment>
<feature type="domain" description="DUSP" evidence="14">
    <location>
        <begin position="118"/>
        <end position="240"/>
    </location>
</feature>
<dbReference type="SUPFAM" id="SSF144232">
    <property type="entry name" value="HIT/MYND zinc finger-like"/>
    <property type="match status" value="1"/>
</dbReference>
<dbReference type="InterPro" id="IPR018200">
    <property type="entry name" value="USP_CS"/>
</dbReference>
<evidence type="ECO:0000256" key="8">
    <source>
        <dbReference type="ARBA" id="ARBA00022801"/>
    </source>
</evidence>
<dbReference type="InterPro" id="IPR006615">
    <property type="entry name" value="Pept_C19_DUSP"/>
</dbReference>
<dbReference type="Pfam" id="PF06337">
    <property type="entry name" value="DUSP"/>
    <property type="match status" value="1"/>
</dbReference>
<keyword evidence="5" id="KW-0479">Metal-binding</keyword>
<dbReference type="PANTHER" id="PTHR21646:SF24">
    <property type="entry name" value="UBIQUITIN CARBOXYL-TERMINAL HYDROLASE"/>
    <property type="match status" value="1"/>
</dbReference>
<dbReference type="PROSITE" id="PS51283">
    <property type="entry name" value="DUSP"/>
    <property type="match status" value="1"/>
</dbReference>
<feature type="domain" description="MYND-type" evidence="13">
    <location>
        <begin position="367"/>
        <end position="403"/>
    </location>
</feature>
<evidence type="ECO:0000256" key="11">
    <source>
        <dbReference type="PROSITE-ProRule" id="PRU00134"/>
    </source>
</evidence>
<evidence type="ECO:0000256" key="6">
    <source>
        <dbReference type="ARBA" id="ARBA00022771"/>
    </source>
</evidence>
<organism evidence="15 16">
    <name type="scientific">Blepharisma stoltei</name>
    <dbReference type="NCBI Taxonomy" id="1481888"/>
    <lineage>
        <taxon>Eukaryota</taxon>
        <taxon>Sar</taxon>
        <taxon>Alveolata</taxon>
        <taxon>Ciliophora</taxon>
        <taxon>Postciliodesmatophora</taxon>
        <taxon>Heterotrichea</taxon>
        <taxon>Heterotrichida</taxon>
        <taxon>Blepharismidae</taxon>
        <taxon>Blepharisma</taxon>
    </lineage>
</organism>
<evidence type="ECO:0000256" key="2">
    <source>
        <dbReference type="ARBA" id="ARBA00009085"/>
    </source>
</evidence>
<feature type="domain" description="USP" evidence="12">
    <location>
        <begin position="420"/>
        <end position="1004"/>
    </location>
</feature>
<evidence type="ECO:0000256" key="5">
    <source>
        <dbReference type="ARBA" id="ARBA00022723"/>
    </source>
</evidence>
<evidence type="ECO:0000313" key="15">
    <source>
        <dbReference type="EMBL" id="CAG9318807.1"/>
    </source>
</evidence>
<keyword evidence="7" id="KW-0833">Ubl conjugation pathway</keyword>
<evidence type="ECO:0000256" key="4">
    <source>
        <dbReference type="ARBA" id="ARBA00022670"/>
    </source>
</evidence>
<keyword evidence="16" id="KW-1185">Reference proteome</keyword>
<dbReference type="PANTHER" id="PTHR21646">
    <property type="entry name" value="UBIQUITIN CARBOXYL-TERMINAL HYDROLASE"/>
    <property type="match status" value="1"/>
</dbReference>
<dbReference type="GO" id="GO:0004843">
    <property type="term" value="F:cysteine-type deubiquitinase activity"/>
    <property type="evidence" value="ECO:0007669"/>
    <property type="project" value="UniProtKB-EC"/>
</dbReference>
<keyword evidence="6 11" id="KW-0863">Zinc-finger</keyword>
<dbReference type="PROSITE" id="PS50235">
    <property type="entry name" value="USP_3"/>
    <property type="match status" value="1"/>
</dbReference>
<dbReference type="PROSITE" id="PS50865">
    <property type="entry name" value="ZF_MYND_2"/>
    <property type="match status" value="1"/>
</dbReference>
<dbReference type="Gene3D" id="6.10.140.2220">
    <property type="match status" value="1"/>
</dbReference>
<gene>
    <name evidence="15" type="ORF">BSTOLATCC_MIC22171</name>
</gene>
<dbReference type="Gene3D" id="3.90.70.10">
    <property type="entry name" value="Cysteine proteinases"/>
    <property type="match status" value="2"/>
</dbReference>
<evidence type="ECO:0000259" key="12">
    <source>
        <dbReference type="PROSITE" id="PS50235"/>
    </source>
</evidence>
<proteinExistence type="inferred from homology"/>
<evidence type="ECO:0000256" key="7">
    <source>
        <dbReference type="ARBA" id="ARBA00022786"/>
    </source>
</evidence>
<dbReference type="InterPro" id="IPR050185">
    <property type="entry name" value="Ub_carboxyl-term_hydrolase"/>
</dbReference>
<dbReference type="GO" id="GO:0016579">
    <property type="term" value="P:protein deubiquitination"/>
    <property type="evidence" value="ECO:0007669"/>
    <property type="project" value="InterPro"/>
</dbReference>
<dbReference type="Gene3D" id="3.30.2230.10">
    <property type="entry name" value="DUSP-like"/>
    <property type="match status" value="1"/>
</dbReference>
<evidence type="ECO:0000256" key="3">
    <source>
        <dbReference type="ARBA" id="ARBA00012759"/>
    </source>
</evidence>
<evidence type="ECO:0000313" key="16">
    <source>
        <dbReference type="Proteomes" id="UP001162131"/>
    </source>
</evidence>
<comment type="catalytic activity">
    <reaction evidence="1">
        <text>Thiol-dependent hydrolysis of ester, thioester, amide, peptide and isopeptide bonds formed by the C-terminal Gly of ubiquitin (a 76-residue protein attached to proteins as an intracellular targeting signal).</text>
        <dbReference type="EC" id="3.4.19.12"/>
    </reaction>
</comment>
<dbReference type="GO" id="GO:0006508">
    <property type="term" value="P:proteolysis"/>
    <property type="evidence" value="ECO:0007669"/>
    <property type="project" value="UniProtKB-KW"/>
</dbReference>
<dbReference type="GO" id="GO:0008270">
    <property type="term" value="F:zinc ion binding"/>
    <property type="evidence" value="ECO:0007669"/>
    <property type="project" value="UniProtKB-KW"/>
</dbReference>
<dbReference type="InterPro" id="IPR002893">
    <property type="entry name" value="Znf_MYND"/>
</dbReference>
<keyword evidence="10" id="KW-0862">Zinc</keyword>
<dbReference type="InterPro" id="IPR028889">
    <property type="entry name" value="USP"/>
</dbReference>
<evidence type="ECO:0000259" key="13">
    <source>
        <dbReference type="PROSITE" id="PS50865"/>
    </source>
</evidence>
<evidence type="ECO:0000256" key="9">
    <source>
        <dbReference type="ARBA" id="ARBA00022807"/>
    </source>
</evidence>
<sequence length="1004" mass="115419">MDPPIDKEILASVDNHDPYRMLQESLKYLEMVYNRSKEAPKSLYSENQIETKIEKLKQELSLFSSEAIGNKEWANLMLELSKSYRNINEIMTSKSILLEGIEKCQDSDILIELKKHLESLDEKMDGSEEYKEFQQIFKEQVLSEGSLWHLVSKLWFDAWSSYSRGDSVEHPGMISNGNLIENIDADKIILDPLPCKSYTNVFLKKGILEEIDYVILSKEAYSFLVKKYGHDNTEIKRWCISISQDASILQVEVHLKPIQIIWVSDSKKAKKVIQISRKETIKNLIEKLERIHRCPQNTASKLWKIDPNSKIDKLFQNGQSVVLKGAMLLNEREDLENCEIADEDLVLFESKSKNGLWKINLSHEDLCPSCQNPGNLLCTACRKVKYCSTACQRSHYKEHKEFCRHIKISETQSSTSNGLTGLQNLGNTCFMNSALQCIAHTLPLTNFFITNEFQRDINTNNPLGTKGAVLAYSYADLIKEMWTNSSSISPWSFKKTIAKFAPQFTGYQQHDSHELLSYLLTGLHEDLNRVKKKPYTEKPETDNKSDQEAAHEAWEWFLMRNQSIIVDLMYGQCKSTLTCPHCNRISITFDPFLSFSVSIPNFEAKEVTIYYAGMNSEPPLVKQTFMMNMNGTIGRLKELIKLSFNAAGVIICWYNKFTLKGVVNDDIEIGDISSQRILIAFETPESMENREVLPIYIRQNQKSMLSGPNRIPASFVRLVFPHHNDSLANIHLKVALAIKPLLQEKYNRRLDNISDIKDLSYEELYQLNIVNASKSADGYFTTSKLPCDFCGNPKCENCPLPFTEEESFIDILEKMKNYDGTLSLEVLFSHKIKDFQSINSFEDKENFQDPQLERKRKLTLYDCLDYSCRPEKLDAQNEWYCNKCQKQGQAVKLYQIYKLPQILILHLIRFRSRSYWTQKLSAPVEFPLEGLDLSNYVLGDKSGAVYDLYAVSNHYGGLGGGHYTAYVKDVKTGDWMDMDDSMVSKANSESVVSPAAYILFYKRR</sequence>
<dbReference type="AlphaFoldDB" id="A0AAU9J4F2"/>
<dbReference type="InterPro" id="IPR038765">
    <property type="entry name" value="Papain-like_cys_pep_sf"/>
</dbReference>